<organism evidence="1 2">
    <name type="scientific">Phytophthora cactorum</name>
    <dbReference type="NCBI Taxonomy" id="29920"/>
    <lineage>
        <taxon>Eukaryota</taxon>
        <taxon>Sar</taxon>
        <taxon>Stramenopiles</taxon>
        <taxon>Oomycota</taxon>
        <taxon>Peronosporomycetes</taxon>
        <taxon>Peronosporales</taxon>
        <taxon>Peronosporaceae</taxon>
        <taxon>Phytophthora</taxon>
    </lineage>
</organism>
<evidence type="ECO:0000313" key="1">
    <source>
        <dbReference type="EMBL" id="KAG6943090.1"/>
    </source>
</evidence>
<dbReference type="OrthoDB" id="166868at2759"/>
<proteinExistence type="predicted"/>
<dbReference type="EMBL" id="JAENGZ010002681">
    <property type="protein sequence ID" value="KAG6943090.1"/>
    <property type="molecule type" value="Genomic_DNA"/>
</dbReference>
<dbReference type="Proteomes" id="UP000688947">
    <property type="component" value="Unassembled WGS sequence"/>
</dbReference>
<name>A0A8T1TL56_9STRA</name>
<protein>
    <submittedName>
        <fullName evidence="1">Uncharacterized protein</fullName>
    </submittedName>
</protein>
<feature type="non-terminal residue" evidence="1">
    <location>
        <position position="1"/>
    </location>
</feature>
<comment type="caution">
    <text evidence="1">The sequence shown here is derived from an EMBL/GenBank/DDBJ whole genome shotgun (WGS) entry which is preliminary data.</text>
</comment>
<dbReference type="VEuPathDB" id="FungiDB:PC110_g8728"/>
<sequence>IILQQDECAIPPQLILSNLRRLSDSIAPPRVYPTIQQVSNCDKYLRRLQGTKNSIQAVKRLVREHAFNPTGDANQSFIFSYHDGADGYSSANEGSTSCNSRCGYSRGWSTANHALCRVKQLQKVEDSDSQELEELCGAVDYPFRTNEDDDEEVPCSEILGPSLVAREQHARAAQLYKNVISWSL</sequence>
<reference evidence="1" key="1">
    <citation type="submission" date="2021-01" db="EMBL/GenBank/DDBJ databases">
        <title>Phytophthora aleatoria, a newly-described species from Pinus radiata is distinct from Phytophthora cactorum isolates based on comparative genomics.</title>
        <authorList>
            <person name="Mcdougal R."/>
            <person name="Panda P."/>
            <person name="Williams N."/>
            <person name="Studholme D.J."/>
        </authorList>
    </citation>
    <scope>NUCLEOTIDE SEQUENCE</scope>
    <source>
        <strain evidence="1">NZFS 3830</strain>
    </source>
</reference>
<dbReference type="AlphaFoldDB" id="A0A8T1TL56"/>
<gene>
    <name evidence="1" type="ORF">JG687_00018664</name>
</gene>
<evidence type="ECO:0000313" key="2">
    <source>
        <dbReference type="Proteomes" id="UP000688947"/>
    </source>
</evidence>
<accession>A0A8T1TL56</accession>